<evidence type="ECO:0000256" key="1">
    <source>
        <dbReference type="ARBA" id="ARBA00001957"/>
    </source>
</evidence>
<dbReference type="NCBIfam" id="TIGR01733">
    <property type="entry name" value="AA-adenyl-dom"/>
    <property type="match status" value="2"/>
</dbReference>
<dbReference type="Gene3D" id="3.30.300.30">
    <property type="match status" value="2"/>
</dbReference>
<keyword evidence="6" id="KW-1185">Reference proteome</keyword>
<dbReference type="InterPro" id="IPR045851">
    <property type="entry name" value="AMP-bd_C_sf"/>
</dbReference>
<dbReference type="InterPro" id="IPR042099">
    <property type="entry name" value="ANL_N_sf"/>
</dbReference>
<evidence type="ECO:0000259" key="4">
    <source>
        <dbReference type="PROSITE" id="PS50075"/>
    </source>
</evidence>
<dbReference type="PANTHER" id="PTHR45527">
    <property type="entry name" value="NONRIBOSOMAL PEPTIDE SYNTHETASE"/>
    <property type="match status" value="1"/>
</dbReference>
<dbReference type="Pfam" id="PF13193">
    <property type="entry name" value="AMP-binding_C"/>
    <property type="match status" value="2"/>
</dbReference>
<organism evidence="5 6">
    <name type="scientific">Methylocystis echinoides</name>
    <dbReference type="NCBI Taxonomy" id="29468"/>
    <lineage>
        <taxon>Bacteria</taxon>
        <taxon>Pseudomonadati</taxon>
        <taxon>Pseudomonadota</taxon>
        <taxon>Alphaproteobacteria</taxon>
        <taxon>Hyphomicrobiales</taxon>
        <taxon>Methylocystaceae</taxon>
        <taxon>Methylocystis</taxon>
    </lineage>
</organism>
<feature type="domain" description="Carrier" evidence="4">
    <location>
        <begin position="727"/>
        <end position="802"/>
    </location>
</feature>
<reference evidence="5" key="1">
    <citation type="journal article" date="2023" name="Int. J. Syst. Evol. Microbiol.">
        <title>Methylocystis iwaonis sp. nov., a type II methane-oxidizing bacterium from surface soil of a rice paddy field in Japan, and emended description of the genus Methylocystis (ex Whittenbury et al. 1970) Bowman et al. 1993.</title>
        <authorList>
            <person name="Kaise H."/>
            <person name="Sawadogo J.B."/>
            <person name="Alam M.S."/>
            <person name="Ueno C."/>
            <person name="Dianou D."/>
            <person name="Shinjo R."/>
            <person name="Asakawa S."/>
        </authorList>
    </citation>
    <scope>NUCLEOTIDE SEQUENCE</scope>
    <source>
        <strain evidence="5">LMG27198</strain>
    </source>
</reference>
<dbReference type="InterPro" id="IPR023213">
    <property type="entry name" value="CAT-like_dom_sf"/>
</dbReference>
<dbReference type="InterPro" id="IPR036736">
    <property type="entry name" value="ACP-like_sf"/>
</dbReference>
<name>A0A9W6LTH9_9HYPH</name>
<dbReference type="SUPFAM" id="SSF52777">
    <property type="entry name" value="CoA-dependent acyltransferases"/>
    <property type="match status" value="4"/>
</dbReference>
<comment type="caution">
    <text evidence="5">The sequence shown here is derived from an EMBL/GenBank/DDBJ whole genome shotgun (WGS) entry which is preliminary data.</text>
</comment>
<feature type="domain" description="Carrier" evidence="4">
    <location>
        <begin position="1765"/>
        <end position="1839"/>
    </location>
</feature>
<dbReference type="InterPro" id="IPR020806">
    <property type="entry name" value="PKS_PP-bd"/>
</dbReference>
<proteinExistence type="predicted"/>
<dbReference type="InterPro" id="IPR001242">
    <property type="entry name" value="Condensation_dom"/>
</dbReference>
<evidence type="ECO:0000256" key="2">
    <source>
        <dbReference type="ARBA" id="ARBA00022450"/>
    </source>
</evidence>
<dbReference type="InterPro" id="IPR009081">
    <property type="entry name" value="PP-bd_ACP"/>
</dbReference>
<dbReference type="CDD" id="cd05930">
    <property type="entry name" value="A_NRPS"/>
    <property type="match status" value="2"/>
</dbReference>
<dbReference type="InterPro" id="IPR000873">
    <property type="entry name" value="AMP-dep_synth/lig_dom"/>
</dbReference>
<dbReference type="Gene3D" id="1.10.1200.10">
    <property type="entry name" value="ACP-like"/>
    <property type="match status" value="2"/>
</dbReference>
<dbReference type="GO" id="GO:0003824">
    <property type="term" value="F:catalytic activity"/>
    <property type="evidence" value="ECO:0007669"/>
    <property type="project" value="InterPro"/>
</dbReference>
<dbReference type="Proteomes" id="UP001144323">
    <property type="component" value="Unassembled WGS sequence"/>
</dbReference>
<dbReference type="Gene3D" id="3.30.559.30">
    <property type="entry name" value="Nonribosomal peptide synthetase, condensation domain"/>
    <property type="match status" value="2"/>
</dbReference>
<accession>A0A9W6LTH9</accession>
<dbReference type="InterPro" id="IPR006162">
    <property type="entry name" value="Ppantetheine_attach_site"/>
</dbReference>
<dbReference type="GO" id="GO:0031177">
    <property type="term" value="F:phosphopantetheine binding"/>
    <property type="evidence" value="ECO:0007669"/>
    <property type="project" value="InterPro"/>
</dbReference>
<dbReference type="PROSITE" id="PS50075">
    <property type="entry name" value="CARRIER"/>
    <property type="match status" value="2"/>
</dbReference>
<dbReference type="Gene3D" id="3.30.559.10">
    <property type="entry name" value="Chloramphenicol acetyltransferase-like domain"/>
    <property type="match status" value="2"/>
</dbReference>
<keyword evidence="3" id="KW-0597">Phosphoprotein</keyword>
<dbReference type="InterPro" id="IPR025110">
    <property type="entry name" value="AMP-bd_C"/>
</dbReference>
<dbReference type="Pfam" id="PF00668">
    <property type="entry name" value="Condensation"/>
    <property type="match status" value="2"/>
</dbReference>
<dbReference type="RefSeq" id="WP_281804631.1">
    <property type="nucleotide sequence ID" value="NZ_BSEC01000001.1"/>
</dbReference>
<dbReference type="SUPFAM" id="SSF47336">
    <property type="entry name" value="ACP-like"/>
    <property type="match status" value="2"/>
</dbReference>
<dbReference type="PROSITE" id="PS00012">
    <property type="entry name" value="PHOSPHOPANTETHEINE"/>
    <property type="match status" value="2"/>
</dbReference>
<dbReference type="SUPFAM" id="SSF56801">
    <property type="entry name" value="Acetyl-CoA synthetase-like"/>
    <property type="match status" value="2"/>
</dbReference>
<dbReference type="Gene3D" id="3.40.50.980">
    <property type="match status" value="2"/>
</dbReference>
<gene>
    <name evidence="5" type="ORF">LMG27198_35440</name>
</gene>
<dbReference type="PROSITE" id="PS00455">
    <property type="entry name" value="AMP_BINDING"/>
    <property type="match status" value="1"/>
</dbReference>
<dbReference type="InterPro" id="IPR010071">
    <property type="entry name" value="AA_adenyl_dom"/>
</dbReference>
<dbReference type="InterPro" id="IPR020845">
    <property type="entry name" value="AMP-binding_CS"/>
</dbReference>
<dbReference type="Gene3D" id="3.40.50.12780">
    <property type="entry name" value="N-terminal domain of ligase-like"/>
    <property type="match status" value="1"/>
</dbReference>
<dbReference type="Pfam" id="PF00550">
    <property type="entry name" value="PP-binding"/>
    <property type="match status" value="2"/>
</dbReference>
<evidence type="ECO:0000256" key="3">
    <source>
        <dbReference type="ARBA" id="ARBA00022553"/>
    </source>
</evidence>
<dbReference type="PANTHER" id="PTHR45527:SF1">
    <property type="entry name" value="FATTY ACID SYNTHASE"/>
    <property type="match status" value="1"/>
</dbReference>
<dbReference type="GO" id="GO:0044550">
    <property type="term" value="P:secondary metabolite biosynthetic process"/>
    <property type="evidence" value="ECO:0007669"/>
    <property type="project" value="TreeGrafter"/>
</dbReference>
<keyword evidence="2" id="KW-0596">Phosphopantetheine</keyword>
<dbReference type="Pfam" id="PF00501">
    <property type="entry name" value="AMP-binding"/>
    <property type="match status" value="2"/>
</dbReference>
<evidence type="ECO:0000313" key="6">
    <source>
        <dbReference type="Proteomes" id="UP001144323"/>
    </source>
</evidence>
<evidence type="ECO:0000313" key="5">
    <source>
        <dbReference type="EMBL" id="GLI94552.1"/>
    </source>
</evidence>
<dbReference type="EMBL" id="BSEC01000001">
    <property type="protein sequence ID" value="GLI94552.1"/>
    <property type="molecule type" value="Genomic_DNA"/>
</dbReference>
<dbReference type="GO" id="GO:0005737">
    <property type="term" value="C:cytoplasm"/>
    <property type="evidence" value="ECO:0007669"/>
    <property type="project" value="TreeGrafter"/>
</dbReference>
<comment type="cofactor">
    <cofactor evidence="1">
        <name>pantetheine 4'-phosphate</name>
        <dbReference type="ChEBI" id="CHEBI:47942"/>
    </cofactor>
</comment>
<sequence length="2299" mass="245482">MTQGVAEPRLPAGIAHWFAVAMERAHPPADARADDATAPAPETWTLHLPDAVSRRVQEISGGRAQETTVLALAAVAAAFAHHFPGADCILEVDHAGRRVPVAPPRGVATPRALVEALDGALFVALEAAEALPSLAAPLRARLTGDALVGLGPLSSPDADASAERPRLELRLTIEAGASRLDAACDGRRVSMAKARAIAADCAQWLTTLAQPDEPVAAPPPVPAIPRTGADPRGLLAGFLDAAEAHPNACALLAEGETVTYGALRDRAARFAARIAREAENPVGGFVAVCLPKSPDAITAILGVLFAGAAYAPLDPELPTLRLQAMIAALRPAALVISLDQLLDFSWFEGRLLVFELDGETESPSLTLDRNPDDAAYAIFTSGSSGAPKPVIVTHGAIVNYVNWKIRYYDLNASAVTLQLAPLFFDSAVSDLFSTLSCGGTLALAPSPATVDPRALAQFARACGVTIFAIVPSFYGSLLDFLPPLPTFRTITVAGEKTHASLVARHFAHFPDVRLVNEYGPTEGTVCATALTLCQSDAAQDPSIGAPIDHVRIYLLDGTRRAGAGETGEICIGGAGLARGYAGDSASTADRFAPDPFRSGERMYRTGDLARMQSDGLLDYRGRIDGQVKIRGHRLELGEIEAALLAHPAIREACAIARGEGADAEILAFVVSAQGAAPPDLTEHLASRLPAPMAAARIIAVDALPLTRNGKVDRNALPIPAEPSAGVGRFDATEAQVASIWETILGRAPERPDDDFFDLGGHSLKAIQLLSRLISTFSVEITLRDVFDNPTVATQARLLCGGERSVGRAPASIERIGDAEDFALTPAQRGLWLAEALGQAPAAHHIPERLIIDGPFSLAAFADALSDLAHRHEIFRMSFHDIAGEPRFRIAETPSLAFGFHDLTNADDEAARLAAIVDEAEGRPFDLGRAPLARVVVIRARSGRHLIFLTLHHLITDGWSMGVILRDLAELYASRLDAREPLLPDAPIRYRDYAAWKNTLAVGVEGERARAYWRATLAGLRLEPLISDATASTEAGREQSALREFPLPHALSERLLRLARECGVRTFPLLLTLVAGALHRLAGRRNLLIGAVTSDRVRPELEHLAGLLVSTLPLHIQLAQDVGFADLVRRVDHGVRECMEHQAAGLGTLLADLRAGAREEGADTFEIVATYEAASEQTAFGAFRLAERAELDTVPAPRLPAKFALAVLFVEDRGRLALTFHRDAAQVSSRMVARLETEFCAVAKQAVDAPQASLALPPTLAVGRIRPPESRSLVERFEWVAREQPDAVAIEDGRRITYGELDRWANGLAQGLHDRVGVGPEAICAILSDRSASMIVAALGVLKAGGAYLPVAPDVPNPRIETMLGQARCACLLVVDDATADRAADFQNMAVMDIRGVEPRETPPRGGAPHPNRLCYVIFTSGSTGAPKGVAVEEASVVNLCDWWAESFELTPSSRVAVCSSVGFDAFTLETWPTLLRGGALFIYRDDEREPGRLSRNVARDGVTRAFLATPLFDLLRETQAARLGPDIRFATGGDALVLSKPLELPVINLYGPTEATVAVTSEALRAGHAPGPAPLGRPIDNARIYILGPDLLPLPAGAIGQIAIGGLPLARGYIGRPRETAEAFAPDPTTSGARMFLTGDLGRITGSDSIEFLGRCDEQVKIRGHRVEPGDIETALRSHPHVGQAAVVVAGRNGARFLSAFVTPAAGQQPNPAEVLDFLRSRLPEFMLPRNIQVIDALPLTGNGKIDRRALSALAPVEACAAPVGRRREIDELIAALWAQALGAPELGATDFFALGGDSLAAMRLTAAVSAALGASLDLRLLFDHPSLRDYCAAAEACARRAASPVLRPLFRAMADAKSYPLTRTQETLYRQAVAAPRAPLFEIRLFLLIAGSCPIARLQQAIETLTARHGVLRSAYRLAADGVPAAHIVTAGRPIETHDLSHLEEEERLAAITTHLNAFIAAPLPIDEYPPIRWRLLALEPEQAIASLKAHHLALDGWSVENLIADLQSLLNDMPLPPPPLDFAAFANWQKTCLAQDAFSDQRAYWRQRLALSPTLSRGNDVGEVRLGQRAIATSIWPARLADDLGRAARRLQCTRFVLLVAGLARAIAAASGYSAVAIAANVANRPGGFEGAIGLFSNTVLLLLDGSAASPPVEQLAQTRQTVIDALLNADLPFEIVRDDYEAATGHSGSDLLRHMFLYAPAARVEDETAPIRVSPLDLGQQGTAGLLVAAPFVFAFDEDSGDDARASINYSADACDDSRARSLLEQWRAAVESLLWSGEALETQQTDPASRRHEPE</sequence>
<dbReference type="GO" id="GO:0043041">
    <property type="term" value="P:amino acid activation for nonribosomal peptide biosynthetic process"/>
    <property type="evidence" value="ECO:0007669"/>
    <property type="project" value="TreeGrafter"/>
</dbReference>
<dbReference type="SMART" id="SM00823">
    <property type="entry name" value="PKS_PP"/>
    <property type="match status" value="2"/>
</dbReference>
<protein>
    <recommendedName>
        <fullName evidence="4">Carrier domain-containing protein</fullName>
    </recommendedName>
</protein>
<dbReference type="Gene3D" id="2.30.38.10">
    <property type="entry name" value="Luciferase, Domain 3"/>
    <property type="match status" value="1"/>
</dbReference>